<dbReference type="Proteomes" id="UP000619743">
    <property type="component" value="Unassembled WGS sequence"/>
</dbReference>
<evidence type="ECO:0000256" key="1">
    <source>
        <dbReference type="SAM" id="SignalP"/>
    </source>
</evidence>
<protein>
    <recommendedName>
        <fullName evidence="4">DUF3016 domain-containing protein</fullName>
    </recommendedName>
</protein>
<dbReference type="AlphaFoldDB" id="A0A8J2U7X5"/>
<dbReference type="OrthoDB" id="195620at2"/>
<evidence type="ECO:0000313" key="3">
    <source>
        <dbReference type="Proteomes" id="UP000619743"/>
    </source>
</evidence>
<evidence type="ECO:0008006" key="4">
    <source>
        <dbReference type="Google" id="ProtNLM"/>
    </source>
</evidence>
<organism evidence="2 3">
    <name type="scientific">Neiella marina</name>
    <dbReference type="NCBI Taxonomy" id="508461"/>
    <lineage>
        <taxon>Bacteria</taxon>
        <taxon>Pseudomonadati</taxon>
        <taxon>Pseudomonadota</taxon>
        <taxon>Gammaproteobacteria</taxon>
        <taxon>Alteromonadales</taxon>
        <taxon>Echinimonadaceae</taxon>
        <taxon>Neiella</taxon>
    </lineage>
</organism>
<feature type="chain" id="PRO_5035194392" description="DUF3016 domain-containing protein" evidence="1">
    <location>
        <begin position="29"/>
        <end position="191"/>
    </location>
</feature>
<dbReference type="Pfam" id="PF11454">
    <property type="entry name" value="DUF3016"/>
    <property type="match status" value="1"/>
</dbReference>
<accession>A0A8J2U7X5</accession>
<proteinExistence type="predicted"/>
<comment type="caution">
    <text evidence="2">The sequence shown here is derived from an EMBL/GenBank/DDBJ whole genome shotgun (WGS) entry which is preliminary data.</text>
</comment>
<keyword evidence="3" id="KW-1185">Reference proteome</keyword>
<dbReference type="EMBL" id="BMDX01000018">
    <property type="protein sequence ID" value="GGA85379.1"/>
    <property type="molecule type" value="Genomic_DNA"/>
</dbReference>
<sequence>MKSLTNMTGKWVALVIMAGALMSGAALAQEQETTVTQLTDNMQLQWHEWHNYRDINEGRHATATKYRTNVFKQLGDTIAANAAKLPEGYKLQMLVTDLDLAGDTSAKTQAGMRGVRVYDRAYSPAISFKFAVLDSTNSVVLEGAEALNNRNYLHSGGAYNFNQDKLAYDKSLIEQWFRRSLLPQVDGLSNQ</sequence>
<gene>
    <name evidence="2" type="ORF">GCM10011369_29250</name>
</gene>
<feature type="signal peptide" evidence="1">
    <location>
        <begin position="1"/>
        <end position="28"/>
    </location>
</feature>
<reference evidence="3" key="1">
    <citation type="journal article" date="2019" name="Int. J. Syst. Evol. Microbiol.">
        <title>The Global Catalogue of Microorganisms (GCM) 10K type strain sequencing project: providing services to taxonomists for standard genome sequencing and annotation.</title>
        <authorList>
            <consortium name="The Broad Institute Genomics Platform"/>
            <consortium name="The Broad Institute Genome Sequencing Center for Infectious Disease"/>
            <person name="Wu L."/>
            <person name="Ma J."/>
        </authorList>
    </citation>
    <scope>NUCLEOTIDE SEQUENCE [LARGE SCALE GENOMIC DNA]</scope>
    <source>
        <strain evidence="3">CGMCC 1.10130</strain>
    </source>
</reference>
<dbReference type="InterPro" id="IPR021557">
    <property type="entry name" value="DUF3016"/>
</dbReference>
<name>A0A8J2U7X5_9GAMM</name>
<evidence type="ECO:0000313" key="2">
    <source>
        <dbReference type="EMBL" id="GGA85379.1"/>
    </source>
</evidence>
<keyword evidence="1" id="KW-0732">Signal</keyword>
<dbReference type="RefSeq" id="WP_087506830.1">
    <property type="nucleotide sequence ID" value="NZ_BMDX01000018.1"/>
</dbReference>